<dbReference type="Gene3D" id="3.30.160.60">
    <property type="entry name" value="Classic Zinc Finger"/>
    <property type="match status" value="1"/>
</dbReference>
<dbReference type="PROSITE" id="PS50157">
    <property type="entry name" value="ZINC_FINGER_C2H2_2"/>
    <property type="match status" value="1"/>
</dbReference>
<evidence type="ECO:0000256" key="1">
    <source>
        <dbReference type="PROSITE-ProRule" id="PRU00042"/>
    </source>
</evidence>
<dbReference type="EMBL" id="MCGO01000029">
    <property type="protein sequence ID" value="ORY42310.1"/>
    <property type="molecule type" value="Genomic_DNA"/>
</dbReference>
<dbReference type="AlphaFoldDB" id="A0A1Y2C5J1"/>
<dbReference type="Pfam" id="PF00096">
    <property type="entry name" value="zf-C2H2"/>
    <property type="match status" value="1"/>
</dbReference>
<comment type="caution">
    <text evidence="3">The sequence shown here is derived from an EMBL/GenBank/DDBJ whole genome shotgun (WGS) entry which is preliminary data.</text>
</comment>
<organism evidence="3 4">
    <name type="scientific">Rhizoclosmatium globosum</name>
    <dbReference type="NCBI Taxonomy" id="329046"/>
    <lineage>
        <taxon>Eukaryota</taxon>
        <taxon>Fungi</taxon>
        <taxon>Fungi incertae sedis</taxon>
        <taxon>Chytridiomycota</taxon>
        <taxon>Chytridiomycota incertae sedis</taxon>
        <taxon>Chytridiomycetes</taxon>
        <taxon>Chytridiales</taxon>
        <taxon>Chytriomycetaceae</taxon>
        <taxon>Rhizoclosmatium</taxon>
    </lineage>
</organism>
<dbReference type="InterPro" id="IPR013087">
    <property type="entry name" value="Znf_C2H2_type"/>
</dbReference>
<evidence type="ECO:0000313" key="4">
    <source>
        <dbReference type="Proteomes" id="UP000193642"/>
    </source>
</evidence>
<keyword evidence="1" id="KW-0479">Metal-binding</keyword>
<name>A0A1Y2C5J1_9FUNG</name>
<dbReference type="GO" id="GO:0008270">
    <property type="term" value="F:zinc ion binding"/>
    <property type="evidence" value="ECO:0007669"/>
    <property type="project" value="UniProtKB-KW"/>
</dbReference>
<accession>A0A1Y2C5J1</accession>
<proteinExistence type="predicted"/>
<feature type="domain" description="C2H2-type" evidence="2">
    <location>
        <begin position="22"/>
        <end position="49"/>
    </location>
</feature>
<sequence length="54" mass="6369">MRHHDLKRHIHTMHRPPDAPLIQCDICNQTFRRLDALRKHQKGRCKGKTGSVDD</sequence>
<keyword evidence="1" id="KW-0862">Zinc</keyword>
<dbReference type="OrthoDB" id="8922241at2759"/>
<evidence type="ECO:0000259" key="2">
    <source>
        <dbReference type="PROSITE" id="PS50157"/>
    </source>
</evidence>
<dbReference type="Proteomes" id="UP000193642">
    <property type="component" value="Unassembled WGS sequence"/>
</dbReference>
<protein>
    <recommendedName>
        <fullName evidence="2">C2H2-type domain-containing protein</fullName>
    </recommendedName>
</protein>
<keyword evidence="4" id="KW-1185">Reference proteome</keyword>
<gene>
    <name evidence="3" type="ORF">BCR33DRAFT_851815</name>
</gene>
<keyword evidence="1" id="KW-0863">Zinc-finger</keyword>
<reference evidence="3 4" key="1">
    <citation type="submission" date="2016-07" db="EMBL/GenBank/DDBJ databases">
        <title>Pervasive Adenine N6-methylation of Active Genes in Fungi.</title>
        <authorList>
            <consortium name="DOE Joint Genome Institute"/>
            <person name="Mondo S.J."/>
            <person name="Dannebaum R.O."/>
            <person name="Kuo R.C."/>
            <person name="Labutti K."/>
            <person name="Haridas S."/>
            <person name="Kuo A."/>
            <person name="Salamov A."/>
            <person name="Ahrendt S.R."/>
            <person name="Lipzen A."/>
            <person name="Sullivan W."/>
            <person name="Andreopoulos W.B."/>
            <person name="Clum A."/>
            <person name="Lindquist E."/>
            <person name="Daum C."/>
            <person name="Ramamoorthy G.K."/>
            <person name="Gryganskyi A."/>
            <person name="Culley D."/>
            <person name="Magnuson J.K."/>
            <person name="James T.Y."/>
            <person name="O'Malley M.A."/>
            <person name="Stajich J.E."/>
            <person name="Spatafora J.W."/>
            <person name="Visel A."/>
            <person name="Grigoriev I.V."/>
        </authorList>
    </citation>
    <scope>NUCLEOTIDE SEQUENCE [LARGE SCALE GENOMIC DNA]</scope>
    <source>
        <strain evidence="3 4">JEL800</strain>
    </source>
</reference>
<evidence type="ECO:0000313" key="3">
    <source>
        <dbReference type="EMBL" id="ORY42310.1"/>
    </source>
</evidence>